<dbReference type="InterPro" id="IPR025246">
    <property type="entry name" value="IS30-like_HTH"/>
</dbReference>
<accession>A0A0C2WA32</accession>
<gene>
    <name evidence="2" type="ORF">KP77_04170</name>
</gene>
<dbReference type="SUPFAM" id="SSF46689">
    <property type="entry name" value="Homeodomain-like"/>
    <property type="match status" value="1"/>
</dbReference>
<reference evidence="2 3" key="1">
    <citation type="submission" date="2015-01" db="EMBL/GenBank/DDBJ databases">
        <title>Genome sequence of Jeotgalibacillus alimentarius.</title>
        <authorList>
            <person name="Goh K.M."/>
            <person name="Chan K.-G."/>
            <person name="Yaakop A.S."/>
            <person name="Ee R."/>
            <person name="Gan H.M."/>
            <person name="Chan C.S."/>
        </authorList>
    </citation>
    <scope>NUCLEOTIDE SEQUENCE [LARGE SCALE GENOMIC DNA]</scope>
    <source>
        <strain evidence="2 3">YKJ-13</strain>
    </source>
</reference>
<dbReference type="RefSeq" id="WP_084218556.1">
    <property type="nucleotide sequence ID" value="NZ_JXRQ01000008.1"/>
</dbReference>
<dbReference type="GO" id="GO:0004803">
    <property type="term" value="F:transposase activity"/>
    <property type="evidence" value="ECO:0007669"/>
    <property type="project" value="TreeGrafter"/>
</dbReference>
<comment type="caution">
    <text evidence="2">The sequence shown here is derived from an EMBL/GenBank/DDBJ whole genome shotgun (WGS) entry which is preliminary data.</text>
</comment>
<dbReference type="PATRIC" id="fig|135826.4.peg.420"/>
<dbReference type="Pfam" id="PF13936">
    <property type="entry name" value="HTH_38"/>
    <property type="match status" value="1"/>
</dbReference>
<proteinExistence type="predicted"/>
<evidence type="ECO:0000313" key="2">
    <source>
        <dbReference type="EMBL" id="KIL53441.1"/>
    </source>
</evidence>
<dbReference type="PANTHER" id="PTHR10948:SF23">
    <property type="entry name" value="TRANSPOSASE INSI FOR INSERTION SEQUENCE ELEMENT IS30A-RELATED"/>
    <property type="match status" value="1"/>
</dbReference>
<dbReference type="PANTHER" id="PTHR10948">
    <property type="entry name" value="TRANSPOSASE"/>
    <property type="match status" value="1"/>
</dbReference>
<dbReference type="Proteomes" id="UP000031950">
    <property type="component" value="Unassembled WGS sequence"/>
</dbReference>
<dbReference type="Gene3D" id="1.10.10.60">
    <property type="entry name" value="Homeodomain-like"/>
    <property type="match status" value="1"/>
</dbReference>
<evidence type="ECO:0000313" key="3">
    <source>
        <dbReference type="Proteomes" id="UP000031950"/>
    </source>
</evidence>
<protein>
    <recommendedName>
        <fullName evidence="1">Transposase IS30-like HTH domain-containing protein</fullName>
    </recommendedName>
</protein>
<dbReference type="AlphaFoldDB" id="A0A0C2WA32"/>
<dbReference type="InterPro" id="IPR051917">
    <property type="entry name" value="Transposase-Integrase"/>
</dbReference>
<dbReference type="OrthoDB" id="9776104at2"/>
<dbReference type="InterPro" id="IPR009057">
    <property type="entry name" value="Homeodomain-like_sf"/>
</dbReference>
<sequence length="95" mass="10791">MAQSNSSTEQKTFKHLSDAERGEISAYLNLGLSLRQIAKRTGRHPSTISRERKRGTVVQLDTNRKPFAKYFPDTAARVYRENRRHCGAQSVTLKA</sequence>
<name>A0A0C2WA32_9BACL</name>
<dbReference type="GO" id="GO:0032196">
    <property type="term" value="P:transposition"/>
    <property type="evidence" value="ECO:0007669"/>
    <property type="project" value="TreeGrafter"/>
</dbReference>
<dbReference type="EMBL" id="JXRQ01000008">
    <property type="protein sequence ID" value="KIL53441.1"/>
    <property type="molecule type" value="Genomic_DNA"/>
</dbReference>
<feature type="domain" description="Transposase IS30-like HTH" evidence="1">
    <location>
        <begin position="14"/>
        <end position="54"/>
    </location>
</feature>
<dbReference type="STRING" id="135826.KP77_04170"/>
<organism evidence="2 3">
    <name type="scientific">Jeotgalibacillus alimentarius</name>
    <dbReference type="NCBI Taxonomy" id="135826"/>
    <lineage>
        <taxon>Bacteria</taxon>
        <taxon>Bacillati</taxon>
        <taxon>Bacillota</taxon>
        <taxon>Bacilli</taxon>
        <taxon>Bacillales</taxon>
        <taxon>Caryophanaceae</taxon>
        <taxon>Jeotgalibacillus</taxon>
    </lineage>
</organism>
<keyword evidence="3" id="KW-1185">Reference proteome</keyword>
<evidence type="ECO:0000259" key="1">
    <source>
        <dbReference type="Pfam" id="PF13936"/>
    </source>
</evidence>
<dbReference type="GO" id="GO:0005829">
    <property type="term" value="C:cytosol"/>
    <property type="evidence" value="ECO:0007669"/>
    <property type="project" value="TreeGrafter"/>
</dbReference>